<dbReference type="PANTHER" id="PTHR36447">
    <property type="entry name" value="BETA-GALACTOSIDASE GANA"/>
    <property type="match status" value="1"/>
</dbReference>
<dbReference type="InterPro" id="IPR013738">
    <property type="entry name" value="Beta_galactosidase_Trimer"/>
</dbReference>
<dbReference type="Gene3D" id="2.60.40.1180">
    <property type="entry name" value="Golgi alpha-mannosidase II"/>
    <property type="match status" value="1"/>
</dbReference>
<evidence type="ECO:0000313" key="4">
    <source>
        <dbReference type="EMBL" id="SQB14776.1"/>
    </source>
</evidence>
<dbReference type="InterPro" id="IPR013739">
    <property type="entry name" value="Beta_galactosidase_C"/>
</dbReference>
<dbReference type="EC" id="3.2.1.23" evidence="3"/>
<keyword evidence="3" id="KW-0378">Hydrolase</keyword>
<evidence type="ECO:0000313" key="6">
    <source>
        <dbReference type="Proteomes" id="UP000251853"/>
    </source>
</evidence>
<keyword evidence="3" id="KW-0326">Glycosidase</keyword>
<protein>
    <submittedName>
        <fullName evidence="3">Beta-galactosidase</fullName>
        <ecNumber evidence="3">3.2.1.23</ecNumber>
    </submittedName>
</protein>
<proteinExistence type="predicted"/>
<dbReference type="GO" id="GO:0004565">
    <property type="term" value="F:beta-galactosidase activity"/>
    <property type="evidence" value="ECO:0007669"/>
    <property type="project" value="UniProtKB-EC"/>
</dbReference>
<dbReference type="EMBL" id="CZAB01000088">
    <property type="protein sequence ID" value="CUQ10517.1"/>
    <property type="molecule type" value="Genomic_DNA"/>
</dbReference>
<name>A0A174TR89_9FIRM</name>
<sequence>MYGEDFYGGTPAVTKNCYGRGTVCYVAADGEQRLYDDLLKELADTAGVVPIVAGEIPESVEVCSRESGDTEYVFVQNFHSEAVEIKEMKLYGEEILGEKGEMLEPFGTLILKRKIEDRKM</sequence>
<evidence type="ECO:0000259" key="1">
    <source>
        <dbReference type="Pfam" id="PF08532"/>
    </source>
</evidence>
<gene>
    <name evidence="3" type="primary">bglY_2</name>
    <name evidence="4" type="synonym">bglY_1</name>
    <name evidence="3" type="ORF">ERS852480_04865</name>
    <name evidence="4" type="ORF">NCTC11224_03830</name>
</gene>
<dbReference type="Proteomes" id="UP000251853">
    <property type="component" value="Unassembled WGS sequence"/>
</dbReference>
<reference evidence="4 6" key="2">
    <citation type="submission" date="2018-06" db="EMBL/GenBank/DDBJ databases">
        <authorList>
            <consortium name="Pathogen Informatics"/>
            <person name="Doyle S."/>
        </authorList>
    </citation>
    <scope>NUCLEOTIDE SEQUENCE [LARGE SCALE GENOMIC DNA]</scope>
    <source>
        <strain evidence="4 6">NCTC11224</strain>
    </source>
</reference>
<dbReference type="Pfam" id="PF08532">
    <property type="entry name" value="Glyco_hydro_42M"/>
    <property type="match status" value="1"/>
</dbReference>
<dbReference type="Gene3D" id="3.40.50.880">
    <property type="match status" value="1"/>
</dbReference>
<evidence type="ECO:0000313" key="3">
    <source>
        <dbReference type="EMBL" id="CUQ10517.1"/>
    </source>
</evidence>
<dbReference type="Pfam" id="PF08533">
    <property type="entry name" value="Glyco_hydro_42C"/>
    <property type="match status" value="1"/>
</dbReference>
<dbReference type="Proteomes" id="UP000095512">
    <property type="component" value="Unassembled WGS sequence"/>
</dbReference>
<evidence type="ECO:0000259" key="2">
    <source>
        <dbReference type="Pfam" id="PF08533"/>
    </source>
</evidence>
<evidence type="ECO:0000313" key="5">
    <source>
        <dbReference type="Proteomes" id="UP000095512"/>
    </source>
</evidence>
<dbReference type="InterPro" id="IPR029062">
    <property type="entry name" value="Class_I_gatase-like"/>
</dbReference>
<accession>A0A174TR89</accession>
<dbReference type="AlphaFoldDB" id="A0A174TR89"/>
<feature type="domain" description="Beta-galactosidase C-terminal" evidence="2">
    <location>
        <begin position="60"/>
        <end position="113"/>
    </location>
</feature>
<dbReference type="InterPro" id="IPR013780">
    <property type="entry name" value="Glyco_hydro_b"/>
</dbReference>
<organism evidence="3 5">
    <name type="scientific">Enterocloster clostridioformis</name>
    <dbReference type="NCBI Taxonomy" id="1531"/>
    <lineage>
        <taxon>Bacteria</taxon>
        <taxon>Bacillati</taxon>
        <taxon>Bacillota</taxon>
        <taxon>Clostridia</taxon>
        <taxon>Lachnospirales</taxon>
        <taxon>Lachnospiraceae</taxon>
        <taxon>Enterocloster</taxon>
    </lineage>
</organism>
<feature type="domain" description="Beta-galactosidase trimerisation" evidence="1">
    <location>
        <begin position="2"/>
        <end position="48"/>
    </location>
</feature>
<dbReference type="PANTHER" id="PTHR36447:SF1">
    <property type="entry name" value="BETA-GALACTOSIDASE GANA"/>
    <property type="match status" value="1"/>
</dbReference>
<dbReference type="GO" id="GO:0006012">
    <property type="term" value="P:galactose metabolic process"/>
    <property type="evidence" value="ECO:0007669"/>
    <property type="project" value="InterPro"/>
</dbReference>
<keyword evidence="6" id="KW-1185">Reference proteome</keyword>
<reference evidence="3 5" key="1">
    <citation type="submission" date="2015-09" db="EMBL/GenBank/DDBJ databases">
        <authorList>
            <consortium name="Pathogen Informatics"/>
        </authorList>
    </citation>
    <scope>NUCLEOTIDE SEQUENCE [LARGE SCALE GENOMIC DNA]</scope>
    <source>
        <strain evidence="3 5">2789STDY5834865</strain>
    </source>
</reference>
<dbReference type="EMBL" id="UAVW01000016">
    <property type="protein sequence ID" value="SQB14776.1"/>
    <property type="molecule type" value="Genomic_DNA"/>
</dbReference>
<dbReference type="InterPro" id="IPR003476">
    <property type="entry name" value="Glyco_hydro_42"/>
</dbReference>